<feature type="region of interest" description="Disordered" evidence="1">
    <location>
        <begin position="886"/>
        <end position="905"/>
    </location>
</feature>
<accession>A0A317XXP5</accession>
<dbReference type="SUPFAM" id="SSF48452">
    <property type="entry name" value="TPR-like"/>
    <property type="match status" value="2"/>
</dbReference>
<feature type="compositionally biased region" description="Low complexity" evidence="1">
    <location>
        <begin position="691"/>
        <end position="701"/>
    </location>
</feature>
<dbReference type="Proteomes" id="UP000246740">
    <property type="component" value="Unassembled WGS sequence"/>
</dbReference>
<feature type="compositionally biased region" description="Basic and acidic residues" evidence="1">
    <location>
        <begin position="726"/>
        <end position="739"/>
    </location>
</feature>
<dbReference type="InterPro" id="IPR011990">
    <property type="entry name" value="TPR-like_helical_dom_sf"/>
</dbReference>
<name>A0A317XXP5_9BASI</name>
<dbReference type="FunCoup" id="A0A317XXP5">
    <property type="interactions" value="588"/>
</dbReference>
<feature type="compositionally biased region" description="Acidic residues" evidence="1">
    <location>
        <begin position="53"/>
        <end position="74"/>
    </location>
</feature>
<evidence type="ECO:0000256" key="1">
    <source>
        <dbReference type="SAM" id="MobiDB-lite"/>
    </source>
</evidence>
<feature type="region of interest" description="Disordered" evidence="1">
    <location>
        <begin position="45"/>
        <end position="157"/>
    </location>
</feature>
<evidence type="ECO:0000313" key="2">
    <source>
        <dbReference type="EMBL" id="PWZ02690.1"/>
    </source>
</evidence>
<feature type="compositionally biased region" description="Acidic residues" evidence="1">
    <location>
        <begin position="112"/>
        <end position="135"/>
    </location>
</feature>
<dbReference type="InterPro" id="IPR039340">
    <property type="entry name" value="Tfc4/TFIIIC-102/Sfc4"/>
</dbReference>
<evidence type="ECO:0000313" key="3">
    <source>
        <dbReference type="Proteomes" id="UP000246740"/>
    </source>
</evidence>
<dbReference type="InterPro" id="IPR019734">
    <property type="entry name" value="TPR_rpt"/>
</dbReference>
<gene>
    <name evidence="2" type="ORF">BCV70DRAFT_4741</name>
</gene>
<dbReference type="GO" id="GO:0000127">
    <property type="term" value="C:transcription factor TFIIIC complex"/>
    <property type="evidence" value="ECO:0007669"/>
    <property type="project" value="TreeGrafter"/>
</dbReference>
<organism evidence="2 3">
    <name type="scientific">Testicularia cyperi</name>
    <dbReference type="NCBI Taxonomy" id="1882483"/>
    <lineage>
        <taxon>Eukaryota</taxon>
        <taxon>Fungi</taxon>
        <taxon>Dikarya</taxon>
        <taxon>Basidiomycota</taxon>
        <taxon>Ustilaginomycotina</taxon>
        <taxon>Ustilaginomycetes</taxon>
        <taxon>Ustilaginales</taxon>
        <taxon>Anthracoideaceae</taxon>
        <taxon>Testicularia</taxon>
    </lineage>
</organism>
<feature type="region of interest" description="Disordered" evidence="1">
    <location>
        <begin position="1"/>
        <end position="30"/>
    </location>
</feature>
<dbReference type="SMART" id="SM00028">
    <property type="entry name" value="TPR"/>
    <property type="match status" value="5"/>
</dbReference>
<reference evidence="2 3" key="1">
    <citation type="journal article" date="2018" name="Mol. Biol. Evol.">
        <title>Broad Genomic Sampling Reveals a Smut Pathogenic Ancestry of the Fungal Clade Ustilaginomycotina.</title>
        <authorList>
            <person name="Kijpornyongpan T."/>
            <person name="Mondo S.J."/>
            <person name="Barry K."/>
            <person name="Sandor L."/>
            <person name="Lee J."/>
            <person name="Lipzen A."/>
            <person name="Pangilinan J."/>
            <person name="LaButti K."/>
            <person name="Hainaut M."/>
            <person name="Henrissat B."/>
            <person name="Grigoriev I.V."/>
            <person name="Spatafora J.W."/>
            <person name="Aime M.C."/>
        </authorList>
    </citation>
    <scope>NUCLEOTIDE SEQUENCE [LARGE SCALE GENOMIC DNA]</scope>
    <source>
        <strain evidence="2 3">MCA 3645</strain>
    </source>
</reference>
<sequence length="1361" mass="151443">MDNTPSGSRSRPSRAAKLPSSRLSNSVNWSQLSAMDIDDDEREFGMLAAGDFGDNDSDVSNTDWDEDEDSDDDAAVSTKKKPPKTKAKQSRSTSNYKKPKLARPRTGSGDSGSEDDDDDDEEASDEEDGDQEEMLDPAMFDGAGDIGANLKGSVTAEPQDAEEIEYEPESFGRLVESLKDTSREAGALRQTWDRSIEVENAEFENDLRAAAGFKKRKRLRRSAREQNLSPEVQSLLSDANLAFVEQRLQDAIPKLEEVIRIEPAVMSAWRTLGLIYEELGEEEKSIQCRIVGAHLQPGATEEWKRLAYRSISKALYRQAIYCFQQAIKIDKTDIDSIWDRALLLRDLHDYRSAINGMLDILKIQPFDPSVVREVIPMLVSIEDYDRGIGILENWRLHSIATSPDPSIDPAVAAVDTSQAPSSEKAGASTSSVNVFQISELVTLADLMLLKRQAQPTVAVLRQTARWLDGRASETFWDTVADDREFDGDIDPRIRKERDNEGYGRQVETASVHMLDPEIRLRLGKARMMMGDVNEAKHHFDVLTEGDPGDSPQIFAEVGDCFYQHKMWAEALDVLTDLAGTDYGTEDVSLYAKLAACNHALGELGEAARLYEPVVEAVPDNLEWQMGLAEAYEGLGEKERSLEVLKQVMKILQNRRAQEAATTADQSTISVREAKAQADGGADAGEREDGADAATQGDGDLGQLSFFDEVPNTLAKQRARSRSGRRSAFEMQEHQRLEQRREQETVLTWKRLELLDPHVFIPELWRTDVLVSAAGEEEAGGGIYASFESVEDRQMRYRQTAQWVEEAAGLIDAFQSNRSINPARKRKGGKTGARNSTKTARPRLRDELLATMDGRRGDRTITTQAKQLFNRLQDQIMDEDMDTLRSTADDTDVASDGKKRRAKRGDAGGFANTARKIMTEYRGLKIEQWIDMFAKYCFVLTKSGESCSIVNELMHSLCTCVPVWGQWERMKVVQLSWLSCAMYAFDFDTVFSCLRWLAQELQFHNFPLKLTASVTNALGFHSLSRCISNKDAKFYQRRMRYIDALVNGMPCTFNGKTKKWQVPTAMFNAPKGSKGAFNAVAAATRKSALNDLVARDASRRNSPASLNSINGDGDSDNDENNSLTTFGDSRSIDQFSDLDSGGDDDDGATMEGPEDDAIDTAFTTIKGDRPDPVLAVRLAKPALPSPVSEMFYGYLMLLSSGFQSSAAFFSRCWVIAPRDPLVCLLTTVSFVSRTTNRQTDNRHHLLLQAMSFLQHYAASRISHPSSAGSEAVRIRVAQEVDYNRARVMHHIGLSHLAVPHYQNVLASSITNPTTIDTKDPKLNPKSSVSGIQKLAAYNLSLIYITSGSPHLACKLYEDYLTV</sequence>
<feature type="compositionally biased region" description="Polar residues" evidence="1">
    <location>
        <begin position="659"/>
        <end position="669"/>
    </location>
</feature>
<dbReference type="GO" id="GO:0006383">
    <property type="term" value="P:transcription by RNA polymerase III"/>
    <property type="evidence" value="ECO:0007669"/>
    <property type="project" value="InterPro"/>
</dbReference>
<dbReference type="PANTHER" id="PTHR23082">
    <property type="entry name" value="TRANSCRIPTION INITIATION FACTOR IIIC TFIIIC , POLYPEPTIDE 3-RELATED"/>
    <property type="match status" value="1"/>
</dbReference>
<dbReference type="STRING" id="1882483.A0A317XXP5"/>
<feature type="compositionally biased region" description="Acidic residues" evidence="1">
    <location>
        <begin position="1139"/>
        <end position="1154"/>
    </location>
</feature>
<protein>
    <submittedName>
        <fullName evidence="2">TPR-like protein</fullName>
    </submittedName>
</protein>
<dbReference type="EMBL" id="KZ819188">
    <property type="protein sequence ID" value="PWZ02690.1"/>
    <property type="molecule type" value="Genomic_DNA"/>
</dbReference>
<proteinExistence type="predicted"/>
<dbReference type="InParanoid" id="A0A317XXP5"/>
<feature type="compositionally biased region" description="Polar residues" evidence="1">
    <location>
        <begin position="21"/>
        <end position="30"/>
    </location>
</feature>
<feature type="compositionally biased region" description="Polar residues" evidence="1">
    <location>
        <begin position="1123"/>
        <end position="1133"/>
    </location>
</feature>
<feature type="region of interest" description="Disordered" evidence="1">
    <location>
        <begin position="817"/>
        <end position="842"/>
    </location>
</feature>
<dbReference type="OrthoDB" id="9991317at2759"/>
<feature type="region of interest" description="Disordered" evidence="1">
    <location>
        <begin position="1093"/>
        <end position="1154"/>
    </location>
</feature>
<feature type="region of interest" description="Disordered" evidence="1">
    <location>
        <begin position="656"/>
        <end position="739"/>
    </location>
</feature>
<dbReference type="Gene3D" id="1.25.40.10">
    <property type="entry name" value="Tetratricopeptide repeat domain"/>
    <property type="match status" value="3"/>
</dbReference>
<feature type="compositionally biased region" description="Basic residues" evidence="1">
    <location>
        <begin position="78"/>
        <end position="89"/>
    </location>
</feature>
<keyword evidence="3" id="KW-1185">Reference proteome</keyword>
<feature type="compositionally biased region" description="Low complexity" evidence="1">
    <location>
        <begin position="1"/>
        <end position="10"/>
    </location>
</feature>
<dbReference type="Pfam" id="PF14559">
    <property type="entry name" value="TPR_19"/>
    <property type="match status" value="1"/>
</dbReference>
<dbReference type="PANTHER" id="PTHR23082:SF0">
    <property type="entry name" value="GENERAL TRANSCRIPTION FACTOR 3C POLYPEPTIDE 3"/>
    <property type="match status" value="1"/>
</dbReference>